<proteinExistence type="predicted"/>
<accession>A0A815SQ35</accession>
<name>A0A815SQ35_9BILA</name>
<sequence length="260" mass="30315">MYGKTIMNITGKLVSSSVRHYLSTAKLYYESYDEPRFQPGTKLFNEVLEIVSFTYQNPYETILHTVRGSNTLYVLRNEAQSGPIACCSFIQYGQELTLNDNDRTIPVVYHNLAISNEKVKNTGLIKKLFEYFYCELQKRKQRQPQLPILLYYVTPTPSIVYLADQIILNTVPSLNDYNGAMFTDQEWQIANELRKLRNWPIAVKSSNENPFVLKGIMRSRYTANERLRIEKTVKKTNFKVFEDLSIDESNGDRLLRFVFI</sequence>
<gene>
    <name evidence="1" type="ORF">GPM918_LOCUS36490</name>
    <name evidence="2" type="ORF">SRO942_LOCUS37228</name>
</gene>
<dbReference type="OrthoDB" id="10029398at2759"/>
<evidence type="ECO:0000313" key="2">
    <source>
        <dbReference type="EMBL" id="CAF4358849.1"/>
    </source>
</evidence>
<organism evidence="1 3">
    <name type="scientific">Didymodactylos carnosus</name>
    <dbReference type="NCBI Taxonomy" id="1234261"/>
    <lineage>
        <taxon>Eukaryota</taxon>
        <taxon>Metazoa</taxon>
        <taxon>Spiralia</taxon>
        <taxon>Gnathifera</taxon>
        <taxon>Rotifera</taxon>
        <taxon>Eurotatoria</taxon>
        <taxon>Bdelloidea</taxon>
        <taxon>Philodinida</taxon>
        <taxon>Philodinidae</taxon>
        <taxon>Didymodactylos</taxon>
    </lineage>
</organism>
<protein>
    <submittedName>
        <fullName evidence="1">Uncharacterized protein</fullName>
    </submittedName>
</protein>
<dbReference type="AlphaFoldDB" id="A0A815SQ35"/>
<reference evidence="1" key="1">
    <citation type="submission" date="2021-02" db="EMBL/GenBank/DDBJ databases">
        <authorList>
            <person name="Nowell W R."/>
        </authorList>
    </citation>
    <scope>NUCLEOTIDE SEQUENCE</scope>
</reference>
<dbReference type="EMBL" id="CAJNOQ010022106">
    <property type="protein sequence ID" value="CAF1496463.1"/>
    <property type="molecule type" value="Genomic_DNA"/>
</dbReference>
<dbReference type="EMBL" id="CAJOBC010087610">
    <property type="protein sequence ID" value="CAF4358849.1"/>
    <property type="molecule type" value="Genomic_DNA"/>
</dbReference>
<dbReference type="Proteomes" id="UP000681722">
    <property type="component" value="Unassembled WGS sequence"/>
</dbReference>
<dbReference type="Proteomes" id="UP000663829">
    <property type="component" value="Unassembled WGS sequence"/>
</dbReference>
<comment type="caution">
    <text evidence="1">The sequence shown here is derived from an EMBL/GenBank/DDBJ whole genome shotgun (WGS) entry which is preliminary data.</text>
</comment>
<evidence type="ECO:0000313" key="1">
    <source>
        <dbReference type="EMBL" id="CAF1496463.1"/>
    </source>
</evidence>
<keyword evidence="3" id="KW-1185">Reference proteome</keyword>
<evidence type="ECO:0000313" key="3">
    <source>
        <dbReference type="Proteomes" id="UP000663829"/>
    </source>
</evidence>